<evidence type="ECO:0000259" key="7">
    <source>
        <dbReference type="Pfam" id="PF04024"/>
    </source>
</evidence>
<organism evidence="8 9">
    <name type="scientific">Loigolactobacillus rennini DSM 20253</name>
    <dbReference type="NCBI Taxonomy" id="1423796"/>
    <lineage>
        <taxon>Bacteria</taxon>
        <taxon>Bacillati</taxon>
        <taxon>Bacillota</taxon>
        <taxon>Bacilli</taxon>
        <taxon>Lactobacillales</taxon>
        <taxon>Lactobacillaceae</taxon>
        <taxon>Loigolactobacillus</taxon>
    </lineage>
</organism>
<protein>
    <recommendedName>
        <fullName evidence="7">Phage shock protein PspC N-terminal domain-containing protein</fullName>
    </recommendedName>
</protein>
<accession>A0A0R2CVU5</accession>
<sequence>MTGLVLAYNEDNQDNKKERIHMKQLHKSTSNRVLAGVLGGFAERYGIDPTVLRVIYAAVTIITATVPLVLLYLAAALIMPD</sequence>
<name>A0A0R2CVU5_9LACO</name>
<feature type="transmembrane region" description="Helical" evidence="6">
    <location>
        <begin position="54"/>
        <end position="78"/>
    </location>
</feature>
<dbReference type="PANTHER" id="PTHR33885">
    <property type="entry name" value="PHAGE SHOCK PROTEIN C"/>
    <property type="match status" value="1"/>
</dbReference>
<keyword evidence="4 6" id="KW-1133">Transmembrane helix</keyword>
<dbReference type="Proteomes" id="UP000051638">
    <property type="component" value="Unassembled WGS sequence"/>
</dbReference>
<dbReference type="PATRIC" id="fig|1423796.3.peg.2104"/>
<reference evidence="8 9" key="1">
    <citation type="journal article" date="2015" name="Genome Announc.">
        <title>Expanding the biotechnology potential of lactobacilli through comparative genomics of 213 strains and associated genera.</title>
        <authorList>
            <person name="Sun Z."/>
            <person name="Harris H.M."/>
            <person name="McCann A."/>
            <person name="Guo C."/>
            <person name="Argimon S."/>
            <person name="Zhang W."/>
            <person name="Yang X."/>
            <person name="Jeffery I.B."/>
            <person name="Cooney J.C."/>
            <person name="Kagawa T.F."/>
            <person name="Liu W."/>
            <person name="Song Y."/>
            <person name="Salvetti E."/>
            <person name="Wrobel A."/>
            <person name="Rasinkangas P."/>
            <person name="Parkhill J."/>
            <person name="Rea M.C."/>
            <person name="O'Sullivan O."/>
            <person name="Ritari J."/>
            <person name="Douillard F.P."/>
            <person name="Paul Ross R."/>
            <person name="Yang R."/>
            <person name="Briner A.E."/>
            <person name="Felis G.E."/>
            <person name="de Vos W.M."/>
            <person name="Barrangou R."/>
            <person name="Klaenhammer T.R."/>
            <person name="Caufield P.W."/>
            <person name="Cui Y."/>
            <person name="Zhang H."/>
            <person name="O'Toole P.W."/>
        </authorList>
    </citation>
    <scope>NUCLEOTIDE SEQUENCE [LARGE SCALE GENOMIC DNA]</scope>
    <source>
        <strain evidence="8 9">DSM 20253</strain>
    </source>
</reference>
<dbReference type="STRING" id="1423796.FC24_GL002075"/>
<keyword evidence="5 6" id="KW-0472">Membrane</keyword>
<comment type="subcellular location">
    <subcellularLocation>
        <location evidence="1">Cell membrane</location>
        <topology evidence="1">Single-pass membrane protein</topology>
    </subcellularLocation>
</comment>
<evidence type="ECO:0000256" key="1">
    <source>
        <dbReference type="ARBA" id="ARBA00004162"/>
    </source>
</evidence>
<evidence type="ECO:0000256" key="2">
    <source>
        <dbReference type="ARBA" id="ARBA00022475"/>
    </source>
</evidence>
<comment type="caution">
    <text evidence="8">The sequence shown here is derived from an EMBL/GenBank/DDBJ whole genome shotgun (WGS) entry which is preliminary data.</text>
</comment>
<feature type="domain" description="Phage shock protein PspC N-terminal" evidence="7">
    <location>
        <begin position="23"/>
        <end position="81"/>
    </location>
</feature>
<evidence type="ECO:0000256" key="4">
    <source>
        <dbReference type="ARBA" id="ARBA00022989"/>
    </source>
</evidence>
<evidence type="ECO:0000313" key="9">
    <source>
        <dbReference type="Proteomes" id="UP000051638"/>
    </source>
</evidence>
<keyword evidence="2" id="KW-1003">Cell membrane</keyword>
<keyword evidence="3 6" id="KW-0812">Transmembrane</keyword>
<evidence type="ECO:0000313" key="8">
    <source>
        <dbReference type="EMBL" id="KRM95648.1"/>
    </source>
</evidence>
<dbReference type="InterPro" id="IPR007168">
    <property type="entry name" value="Phageshock_PspC_N"/>
</dbReference>
<evidence type="ECO:0000256" key="5">
    <source>
        <dbReference type="ARBA" id="ARBA00023136"/>
    </source>
</evidence>
<evidence type="ECO:0000256" key="6">
    <source>
        <dbReference type="SAM" id="Phobius"/>
    </source>
</evidence>
<dbReference type="PANTHER" id="PTHR33885:SF3">
    <property type="entry name" value="PHAGE SHOCK PROTEIN C"/>
    <property type="match status" value="1"/>
</dbReference>
<dbReference type="AlphaFoldDB" id="A0A0R2CVU5"/>
<dbReference type="InterPro" id="IPR052027">
    <property type="entry name" value="PspC"/>
</dbReference>
<gene>
    <name evidence="8" type="ORF">FC24_GL002075</name>
</gene>
<dbReference type="GO" id="GO:0005886">
    <property type="term" value="C:plasma membrane"/>
    <property type="evidence" value="ECO:0007669"/>
    <property type="project" value="UniProtKB-SubCell"/>
</dbReference>
<keyword evidence="9" id="KW-1185">Reference proteome</keyword>
<dbReference type="Pfam" id="PF04024">
    <property type="entry name" value="PspC"/>
    <property type="match status" value="1"/>
</dbReference>
<evidence type="ECO:0000256" key="3">
    <source>
        <dbReference type="ARBA" id="ARBA00022692"/>
    </source>
</evidence>
<dbReference type="EMBL" id="AYYI01000065">
    <property type="protein sequence ID" value="KRM95648.1"/>
    <property type="molecule type" value="Genomic_DNA"/>
</dbReference>
<proteinExistence type="predicted"/>